<protein>
    <submittedName>
        <fullName evidence="1">Uncharacterized protein</fullName>
    </submittedName>
</protein>
<dbReference type="AlphaFoldDB" id="G5QKH8"/>
<comment type="caution">
    <text evidence="1">The sequence shown here is derived from an EMBL/GenBank/DDBJ whole genome shotgun (WGS) entry which is preliminary data.</text>
</comment>
<evidence type="ECO:0000313" key="2">
    <source>
        <dbReference type="Proteomes" id="UP000004903"/>
    </source>
</evidence>
<dbReference type="Proteomes" id="UP000004903">
    <property type="component" value="Unassembled WGS sequence"/>
</dbReference>
<feature type="non-terminal residue" evidence="1">
    <location>
        <position position="35"/>
    </location>
</feature>
<accession>G5QKH8</accession>
<organism evidence="1 2">
    <name type="scientific">Salmonella enterica subsp. enterica serovar Rubislaw str. A4-653</name>
    <dbReference type="NCBI Taxonomy" id="913081"/>
    <lineage>
        <taxon>Bacteria</taxon>
        <taxon>Pseudomonadati</taxon>
        <taxon>Pseudomonadota</taxon>
        <taxon>Gammaproteobacteria</taxon>
        <taxon>Enterobacterales</taxon>
        <taxon>Enterobacteriaceae</taxon>
        <taxon>Salmonella</taxon>
    </lineage>
</organism>
<proteinExistence type="predicted"/>
<reference evidence="1 2" key="1">
    <citation type="journal article" date="2011" name="BMC Genomics">
        <title>Genome sequencing reveals diversification of virulence factor content and possible host adaptation in distinct subpopulations of Salmonella enterica.</title>
        <authorList>
            <person name="den Bakker H.C."/>
            <person name="Moreno Switt A.I."/>
            <person name="Govoni G."/>
            <person name="Cummings C.A."/>
            <person name="Ranieri M.L."/>
            <person name="Degoricija L."/>
            <person name="Hoelzer K."/>
            <person name="Rodriguez-Rivera L.D."/>
            <person name="Brown S."/>
            <person name="Bolchacova E."/>
            <person name="Furtado M.R."/>
            <person name="Wiedmann M."/>
        </authorList>
    </citation>
    <scope>NUCLEOTIDE SEQUENCE [LARGE SCALE GENOMIC DNA]</scope>
    <source>
        <strain evidence="1 2">A4-653</strain>
    </source>
</reference>
<evidence type="ECO:0000313" key="1">
    <source>
        <dbReference type="EMBL" id="EHC87232.1"/>
    </source>
</evidence>
<name>G5QKH8_SALRU</name>
<dbReference type="EMBL" id="AFCT01001148">
    <property type="protein sequence ID" value="EHC87232.1"/>
    <property type="molecule type" value="Genomic_DNA"/>
</dbReference>
<sequence>MKLTVCLNCGFDIGHNTISIRIVLHSGMTKHVLNL</sequence>
<gene>
    <name evidence="1" type="ORF">LTSERUB_3189</name>
</gene>